<reference evidence="3" key="1">
    <citation type="submission" date="2022-01" db="UniProtKB">
        <authorList>
            <consortium name="EnsemblMetazoa"/>
        </authorList>
    </citation>
    <scope>IDENTIFICATION</scope>
</reference>
<dbReference type="PANTHER" id="PTHR21261">
    <property type="entry name" value="BEAT PROTEIN"/>
    <property type="match status" value="1"/>
</dbReference>
<dbReference type="KEGG" id="clec:106670091"/>
<dbReference type="InterPro" id="IPR007110">
    <property type="entry name" value="Ig-like_dom"/>
</dbReference>
<dbReference type="RefSeq" id="XP_014255592.2">
    <property type="nucleotide sequence ID" value="XM_014400106.2"/>
</dbReference>
<dbReference type="GeneID" id="106670091"/>
<name>A0A8I6TGF8_CIMLE</name>
<feature type="region of interest" description="Disordered" evidence="1">
    <location>
        <begin position="306"/>
        <end position="325"/>
    </location>
</feature>
<dbReference type="FunFam" id="2.60.40.10:FF:000437">
    <property type="entry name" value="Beat-IIIc, isoform A"/>
    <property type="match status" value="1"/>
</dbReference>
<keyword evidence="4" id="KW-1185">Reference proteome</keyword>
<evidence type="ECO:0000313" key="3">
    <source>
        <dbReference type="EnsemblMetazoa" id="XP_014255592.2"/>
    </source>
</evidence>
<dbReference type="Proteomes" id="UP000494040">
    <property type="component" value="Unassembled WGS sequence"/>
</dbReference>
<evidence type="ECO:0000259" key="2">
    <source>
        <dbReference type="PROSITE" id="PS50835"/>
    </source>
</evidence>
<sequence length="364" mass="41036">MFYSQAFFLIFRGGKQPLERTYGYPAVANCQDQWCRAGSRKAERRGWGRGPASVPLRFSTSEYATCHNLKDHDDRTDMACYPILILLIAELVDGLRLIEVRIDKHTVLGNSTLLECRFDLQGENLYSVKWYKDGHEFYRYVPRDIPPAQIFELPGVYVRLDKSNESEVRLENLTLRSSGKYRCEVSGEAPNFQTVSDHGDMITVALPEKGPTIDGGRPRYQVGEMVDLNCTSGPSKPPAQLIWYINGAQANGTLLRGPRTRVVKGGLEETTLGLEFRVERKHFRRGHLKLKCLASIATIYWNSNEESVEGDRQQRPPALEVKDNLPHSSRTDRVLVSTITGGVSTALLSVMTLFLSLNSVFFLS</sequence>
<dbReference type="GO" id="GO:0008045">
    <property type="term" value="P:motor neuron axon guidance"/>
    <property type="evidence" value="ECO:0007669"/>
    <property type="project" value="TreeGrafter"/>
</dbReference>
<feature type="domain" description="Ig-like" evidence="2">
    <location>
        <begin position="82"/>
        <end position="196"/>
    </location>
</feature>
<dbReference type="Gene3D" id="2.60.40.10">
    <property type="entry name" value="Immunoglobulins"/>
    <property type="match status" value="2"/>
</dbReference>
<evidence type="ECO:0000313" key="4">
    <source>
        <dbReference type="Proteomes" id="UP000494040"/>
    </source>
</evidence>
<dbReference type="OMA" id="HGEMMVV"/>
<dbReference type="InterPro" id="IPR036179">
    <property type="entry name" value="Ig-like_dom_sf"/>
</dbReference>
<proteinExistence type="predicted"/>
<dbReference type="EnsemblMetazoa" id="XM_014400106.2">
    <property type="protein sequence ID" value="XP_014255592.2"/>
    <property type="gene ID" value="LOC106670091"/>
</dbReference>
<protein>
    <recommendedName>
        <fullName evidence="2">Ig-like domain-containing protein</fullName>
    </recommendedName>
</protein>
<dbReference type="SUPFAM" id="SSF48726">
    <property type="entry name" value="Immunoglobulin"/>
    <property type="match status" value="1"/>
</dbReference>
<organism evidence="3 4">
    <name type="scientific">Cimex lectularius</name>
    <name type="common">Bed bug</name>
    <name type="synonym">Acanthia lectularia</name>
    <dbReference type="NCBI Taxonomy" id="79782"/>
    <lineage>
        <taxon>Eukaryota</taxon>
        <taxon>Metazoa</taxon>
        <taxon>Ecdysozoa</taxon>
        <taxon>Arthropoda</taxon>
        <taxon>Hexapoda</taxon>
        <taxon>Insecta</taxon>
        <taxon>Pterygota</taxon>
        <taxon>Neoptera</taxon>
        <taxon>Paraneoptera</taxon>
        <taxon>Hemiptera</taxon>
        <taxon>Heteroptera</taxon>
        <taxon>Panheteroptera</taxon>
        <taxon>Cimicomorpha</taxon>
        <taxon>Cimicidae</taxon>
        <taxon>Cimex</taxon>
    </lineage>
</organism>
<feature type="compositionally biased region" description="Basic and acidic residues" evidence="1">
    <location>
        <begin position="309"/>
        <end position="325"/>
    </location>
</feature>
<dbReference type="PROSITE" id="PS50835">
    <property type="entry name" value="IG_LIKE"/>
    <property type="match status" value="1"/>
</dbReference>
<dbReference type="AlphaFoldDB" id="A0A8I6TGF8"/>
<dbReference type="PANTHER" id="PTHR21261:SF15">
    <property type="entry name" value="BEATEN PATH IIIA, ISOFORM D-RELATED"/>
    <property type="match status" value="1"/>
</dbReference>
<dbReference type="OrthoDB" id="10015491at2759"/>
<evidence type="ECO:0000256" key="1">
    <source>
        <dbReference type="SAM" id="MobiDB-lite"/>
    </source>
</evidence>
<accession>A0A8I6TGF8</accession>
<dbReference type="InterPro" id="IPR013783">
    <property type="entry name" value="Ig-like_fold"/>
</dbReference>